<accession>A0A0G4GW80</accession>
<keyword evidence="2" id="KW-1185">Reference proteome</keyword>
<name>A0A0G4GW80_VITBC</name>
<dbReference type="AlphaFoldDB" id="A0A0G4GW80"/>
<sequence>MPLCRAARARRIRGLFCHHPAPFSTESSFSPTDVYVASNPQSALALQKVVANPTLPPVQGAHGTAGGGGGGSVGHTYVSQQSSKVAGVGFGVGSSAGVGFGAGTEVRVQTPQCVFPPLPVVSPPSVDGSLHAKTNDEITADVRGRVEWIAPGASSSSMSSSQTPGPIVQVPHVVLLKLSHIAPTHVLEKKVDEDDTEMSTLDGVQYKNVGGKEYVPPDGYFS</sequence>
<dbReference type="EMBL" id="CDMY01000840">
    <property type="protein sequence ID" value="CEM34995.1"/>
    <property type="molecule type" value="Genomic_DNA"/>
</dbReference>
<organism evidence="1 2">
    <name type="scientific">Vitrella brassicaformis (strain CCMP3155)</name>
    <dbReference type="NCBI Taxonomy" id="1169540"/>
    <lineage>
        <taxon>Eukaryota</taxon>
        <taxon>Sar</taxon>
        <taxon>Alveolata</taxon>
        <taxon>Colpodellida</taxon>
        <taxon>Vitrellaceae</taxon>
        <taxon>Vitrella</taxon>
    </lineage>
</organism>
<dbReference type="InParanoid" id="A0A0G4GW80"/>
<evidence type="ECO:0000313" key="2">
    <source>
        <dbReference type="Proteomes" id="UP000041254"/>
    </source>
</evidence>
<gene>
    <name evidence="1" type="ORF">Vbra_18789</name>
</gene>
<dbReference type="VEuPathDB" id="CryptoDB:Vbra_18789"/>
<reference evidence="1 2" key="1">
    <citation type="submission" date="2014-11" db="EMBL/GenBank/DDBJ databases">
        <authorList>
            <person name="Zhu J."/>
            <person name="Qi W."/>
            <person name="Song R."/>
        </authorList>
    </citation>
    <scope>NUCLEOTIDE SEQUENCE [LARGE SCALE GENOMIC DNA]</scope>
</reference>
<dbReference type="Proteomes" id="UP000041254">
    <property type="component" value="Unassembled WGS sequence"/>
</dbReference>
<evidence type="ECO:0000313" key="1">
    <source>
        <dbReference type="EMBL" id="CEM34995.1"/>
    </source>
</evidence>
<proteinExistence type="predicted"/>
<protein>
    <submittedName>
        <fullName evidence="1">Uncharacterized protein</fullName>
    </submittedName>
</protein>